<evidence type="ECO:0000313" key="2">
    <source>
        <dbReference type="Proteomes" id="UP000001876"/>
    </source>
</evidence>
<evidence type="ECO:0000313" key="1">
    <source>
        <dbReference type="EMBL" id="EEH59296.1"/>
    </source>
</evidence>
<dbReference type="GeneID" id="9681664"/>
<proteinExistence type="predicted"/>
<organism evidence="2">
    <name type="scientific">Micromonas pusilla (strain CCMP1545)</name>
    <name type="common">Picoplanktonic green alga</name>
    <dbReference type="NCBI Taxonomy" id="564608"/>
    <lineage>
        <taxon>Eukaryota</taxon>
        <taxon>Viridiplantae</taxon>
        <taxon>Chlorophyta</taxon>
        <taxon>Mamiellophyceae</taxon>
        <taxon>Mamiellales</taxon>
        <taxon>Mamiellaceae</taxon>
        <taxon>Micromonas</taxon>
    </lineage>
</organism>
<dbReference type="RefSeq" id="XP_003055920.1">
    <property type="nucleotide sequence ID" value="XM_003055874.1"/>
</dbReference>
<accession>C1MK30</accession>
<dbReference type="Proteomes" id="UP000001876">
    <property type="component" value="Unassembled WGS sequence"/>
</dbReference>
<dbReference type="EMBL" id="GG663736">
    <property type="protein sequence ID" value="EEH59296.1"/>
    <property type="molecule type" value="Genomic_DNA"/>
</dbReference>
<reference evidence="1 2" key="1">
    <citation type="journal article" date="2009" name="Science">
        <title>Green evolution and dynamic adaptations revealed by genomes of the marine picoeukaryotes Micromonas.</title>
        <authorList>
            <person name="Worden A.Z."/>
            <person name="Lee J.H."/>
            <person name="Mock T."/>
            <person name="Rouze P."/>
            <person name="Simmons M.P."/>
            <person name="Aerts A.L."/>
            <person name="Allen A.E."/>
            <person name="Cuvelier M.L."/>
            <person name="Derelle E."/>
            <person name="Everett M.V."/>
            <person name="Foulon E."/>
            <person name="Grimwood J."/>
            <person name="Gundlach H."/>
            <person name="Henrissat B."/>
            <person name="Napoli C."/>
            <person name="McDonald S.M."/>
            <person name="Parker M.S."/>
            <person name="Rombauts S."/>
            <person name="Salamov A."/>
            <person name="Von Dassow P."/>
            <person name="Badger J.H."/>
            <person name="Coutinho P.M."/>
            <person name="Demir E."/>
            <person name="Dubchak I."/>
            <person name="Gentemann C."/>
            <person name="Eikrem W."/>
            <person name="Gready J.E."/>
            <person name="John U."/>
            <person name="Lanier W."/>
            <person name="Lindquist E.A."/>
            <person name="Lucas S."/>
            <person name="Mayer K.F."/>
            <person name="Moreau H."/>
            <person name="Not F."/>
            <person name="Otillar R."/>
            <person name="Panaud O."/>
            <person name="Pangilinan J."/>
            <person name="Paulsen I."/>
            <person name="Piegu B."/>
            <person name="Poliakov A."/>
            <person name="Robbens S."/>
            <person name="Schmutz J."/>
            <person name="Toulza E."/>
            <person name="Wyss T."/>
            <person name="Zelensky A."/>
            <person name="Zhou K."/>
            <person name="Armbrust E.V."/>
            <person name="Bhattacharya D."/>
            <person name="Goodenough U.W."/>
            <person name="Van de Peer Y."/>
            <person name="Grigoriev I.V."/>
        </authorList>
    </citation>
    <scope>NUCLEOTIDE SEQUENCE [LARGE SCALE GENOMIC DNA]</scope>
    <source>
        <strain evidence="1 2">CCMP1545</strain>
    </source>
</reference>
<gene>
    <name evidence="1" type="ORF">MICPUCDRAFT_64188</name>
</gene>
<protein>
    <submittedName>
        <fullName evidence="1">Predicted protein</fullName>
    </submittedName>
</protein>
<dbReference type="KEGG" id="mpp:MICPUCDRAFT_64188"/>
<keyword evidence="2" id="KW-1185">Reference proteome</keyword>
<name>C1MK30_MICPC</name>
<dbReference type="AlphaFoldDB" id="C1MK30"/>
<sequence length="87" mass="9209">MAVPSRARETSGRASAAYEVISRREELTKGCCSISLGSICGAAAATAATACPRPRIGLRLPHFGGRVRDEIEEIEWAPHARGGGCRK</sequence>